<evidence type="ECO:0000313" key="5">
    <source>
        <dbReference type="EMBL" id="EKO13975.1"/>
    </source>
</evidence>
<dbReference type="PANTHER" id="PTHR21600">
    <property type="entry name" value="MITOCHONDRIAL RNA PSEUDOURIDINE SYNTHASE"/>
    <property type="match status" value="1"/>
</dbReference>
<dbReference type="Pfam" id="PF00849">
    <property type="entry name" value="PseudoU_synth_2"/>
    <property type="match status" value="1"/>
</dbReference>
<dbReference type="EMBL" id="AHMY02000066">
    <property type="protein sequence ID" value="EKO13975.1"/>
    <property type="molecule type" value="Genomic_DNA"/>
</dbReference>
<dbReference type="SMART" id="SM00363">
    <property type="entry name" value="S4"/>
    <property type="match status" value="1"/>
</dbReference>
<dbReference type="SUPFAM" id="SSF55120">
    <property type="entry name" value="Pseudouridine synthase"/>
    <property type="match status" value="1"/>
</dbReference>
<dbReference type="GO" id="GO:0000455">
    <property type="term" value="P:enzyme-directed rRNA pseudouridine synthesis"/>
    <property type="evidence" value="ECO:0007669"/>
    <property type="project" value="UniProtKB-ARBA"/>
</dbReference>
<gene>
    <name evidence="5" type="ORF">LEP1GSC081_0267</name>
</gene>
<keyword evidence="3" id="KW-0694">RNA-binding</keyword>
<comment type="similarity">
    <text evidence="1">Belongs to the pseudouridine synthase RluA family.</text>
</comment>
<evidence type="ECO:0000256" key="2">
    <source>
        <dbReference type="ARBA" id="ARBA00023235"/>
    </source>
</evidence>
<dbReference type="InterPro" id="IPR006145">
    <property type="entry name" value="PsdUridine_synth_RsuA/RluA"/>
</dbReference>
<name>A0A0E2AZN3_9LEPT</name>
<dbReference type="RefSeq" id="WP_004766833.1">
    <property type="nucleotide sequence ID" value="NZ_AHMY02000066.1"/>
</dbReference>
<evidence type="ECO:0000256" key="3">
    <source>
        <dbReference type="PROSITE-ProRule" id="PRU00182"/>
    </source>
</evidence>
<dbReference type="CDD" id="cd00165">
    <property type="entry name" value="S4"/>
    <property type="match status" value="1"/>
</dbReference>
<dbReference type="Pfam" id="PF01479">
    <property type="entry name" value="S4"/>
    <property type="match status" value="1"/>
</dbReference>
<dbReference type="Gene3D" id="3.10.290.10">
    <property type="entry name" value="RNA-binding S4 domain"/>
    <property type="match status" value="1"/>
</dbReference>
<dbReference type="InterPro" id="IPR036986">
    <property type="entry name" value="S4_RNA-bd_sf"/>
</dbReference>
<comment type="caution">
    <text evidence="5">The sequence shown here is derived from an EMBL/GenBank/DDBJ whole genome shotgun (WGS) entry which is preliminary data.</text>
</comment>
<dbReference type="Proteomes" id="UP000006253">
    <property type="component" value="Unassembled WGS sequence"/>
</dbReference>
<dbReference type="InterPro" id="IPR006224">
    <property type="entry name" value="PsdUridine_synth_RluA-like_CS"/>
</dbReference>
<feature type="domain" description="RNA-binding S4" evidence="4">
    <location>
        <begin position="30"/>
        <end position="93"/>
    </location>
</feature>
<dbReference type="PROSITE" id="PS01129">
    <property type="entry name" value="PSI_RLU"/>
    <property type="match status" value="1"/>
</dbReference>
<dbReference type="AlphaFoldDB" id="A0A0E2AZN3"/>
<proteinExistence type="inferred from homology"/>
<evidence type="ECO:0000259" key="4">
    <source>
        <dbReference type="SMART" id="SM00363"/>
    </source>
</evidence>
<dbReference type="Gene3D" id="3.30.2350.10">
    <property type="entry name" value="Pseudouridine synthase"/>
    <property type="match status" value="1"/>
</dbReference>
<dbReference type="GO" id="GO:0120159">
    <property type="term" value="F:rRNA pseudouridine synthase activity"/>
    <property type="evidence" value="ECO:0007669"/>
    <property type="project" value="UniProtKB-ARBA"/>
</dbReference>
<dbReference type="PANTHER" id="PTHR21600:SF44">
    <property type="entry name" value="RIBOSOMAL LARGE SUBUNIT PSEUDOURIDINE SYNTHASE D"/>
    <property type="match status" value="1"/>
</dbReference>
<keyword evidence="2" id="KW-0413">Isomerase</keyword>
<dbReference type="PROSITE" id="PS50889">
    <property type="entry name" value="S4"/>
    <property type="match status" value="1"/>
</dbReference>
<accession>A0A0E2AZN3</accession>
<sequence length="369" mass="42980">MIDPIISIKEEVGVLSERLQVLISKEESGTRLDHFLSKKFTYHSRTVWQKEITEGRILVSNKTVKPGVSLKEGDLVSYHPIQKEEPPVRNDYKILYEDEFFVAIDKPGDLPVHPAGIYRKGNLLTYLKESGKFKDLFTIHRLDRETSGVILFAKNSEIASSLSKSFSLGNIQKYYITKVYGDFPKRKSAYGILKPDLSSKIRKKRTFVPLKFDFLKRNKKYLFDNSIMEKQEEISLTYFQKVEFDRRRESKFKFSKIEFQFQNMKNEKMGSVFLNQEKDHHSILLCRPITGRMHQIRATLFSLGFPLFGDKLYGKDEEVFLEFIEGKNPDLVVRLGMKRQALHSYAVCLNHPVTNKKMKITAPIPEDFL</sequence>
<dbReference type="InterPro" id="IPR002942">
    <property type="entry name" value="S4_RNA-bd"/>
</dbReference>
<protein>
    <submittedName>
        <fullName evidence="5">S4 domain protein</fullName>
    </submittedName>
</protein>
<dbReference type="GO" id="GO:0003723">
    <property type="term" value="F:RNA binding"/>
    <property type="evidence" value="ECO:0007669"/>
    <property type="project" value="UniProtKB-KW"/>
</dbReference>
<reference evidence="5 6" key="1">
    <citation type="submission" date="2012-10" db="EMBL/GenBank/DDBJ databases">
        <authorList>
            <person name="Harkins D.M."/>
            <person name="Durkin A.S."/>
            <person name="Brinkac L.M."/>
            <person name="Selengut J.D."/>
            <person name="Sanka R."/>
            <person name="DePew J."/>
            <person name="Purushe J."/>
            <person name="Peacock S.J."/>
            <person name="Thaipadungpanit J."/>
            <person name="Wuthiekanun V.W."/>
            <person name="Day N.P."/>
            <person name="Vinetz J.M."/>
            <person name="Sutton G.G."/>
            <person name="Nelson W.C."/>
            <person name="Fouts D.E."/>
        </authorList>
    </citation>
    <scope>NUCLEOTIDE SEQUENCE [LARGE SCALE GENOMIC DNA]</scope>
    <source>
        <strain evidence="5 6">H1</strain>
    </source>
</reference>
<organism evidence="5 6">
    <name type="scientific">Leptospira kirschneri str. H1</name>
    <dbReference type="NCBI Taxonomy" id="1049966"/>
    <lineage>
        <taxon>Bacteria</taxon>
        <taxon>Pseudomonadati</taxon>
        <taxon>Spirochaetota</taxon>
        <taxon>Spirochaetia</taxon>
        <taxon>Leptospirales</taxon>
        <taxon>Leptospiraceae</taxon>
        <taxon>Leptospira</taxon>
    </lineage>
</organism>
<dbReference type="InterPro" id="IPR050188">
    <property type="entry name" value="RluA_PseudoU_synthase"/>
</dbReference>
<dbReference type="InterPro" id="IPR020103">
    <property type="entry name" value="PsdUridine_synth_cat_dom_sf"/>
</dbReference>
<evidence type="ECO:0000256" key="1">
    <source>
        <dbReference type="ARBA" id="ARBA00010876"/>
    </source>
</evidence>
<evidence type="ECO:0000313" key="6">
    <source>
        <dbReference type="Proteomes" id="UP000006253"/>
    </source>
</evidence>
<dbReference type="SUPFAM" id="SSF55174">
    <property type="entry name" value="Alpha-L RNA-binding motif"/>
    <property type="match status" value="1"/>
</dbReference>